<protein>
    <submittedName>
        <fullName evidence="1">Uncharacterized protein</fullName>
    </submittedName>
</protein>
<dbReference type="AlphaFoldDB" id="A0A9D2NKA0"/>
<gene>
    <name evidence="1" type="ORF">H9761_17585</name>
</gene>
<name>A0A9D2NKA0_9FIRM</name>
<reference evidence="1" key="2">
    <citation type="submission" date="2021-04" db="EMBL/GenBank/DDBJ databases">
        <authorList>
            <person name="Gilroy R."/>
        </authorList>
    </citation>
    <scope>NUCLEOTIDE SEQUENCE</scope>
    <source>
        <strain evidence="1">USAMLcec2-132</strain>
    </source>
</reference>
<dbReference type="Proteomes" id="UP000823891">
    <property type="component" value="Unassembled WGS sequence"/>
</dbReference>
<organism evidence="1 2">
    <name type="scientific">Candidatus Eisenbergiella merdavium</name>
    <dbReference type="NCBI Taxonomy" id="2838551"/>
    <lineage>
        <taxon>Bacteria</taxon>
        <taxon>Bacillati</taxon>
        <taxon>Bacillota</taxon>
        <taxon>Clostridia</taxon>
        <taxon>Lachnospirales</taxon>
        <taxon>Lachnospiraceae</taxon>
        <taxon>Eisenbergiella</taxon>
    </lineage>
</organism>
<reference evidence="1" key="1">
    <citation type="journal article" date="2021" name="PeerJ">
        <title>Extensive microbial diversity within the chicken gut microbiome revealed by metagenomics and culture.</title>
        <authorList>
            <person name="Gilroy R."/>
            <person name="Ravi A."/>
            <person name="Getino M."/>
            <person name="Pursley I."/>
            <person name="Horton D.L."/>
            <person name="Alikhan N.F."/>
            <person name="Baker D."/>
            <person name="Gharbi K."/>
            <person name="Hall N."/>
            <person name="Watson M."/>
            <person name="Adriaenssens E.M."/>
            <person name="Foster-Nyarko E."/>
            <person name="Jarju S."/>
            <person name="Secka A."/>
            <person name="Antonio M."/>
            <person name="Oren A."/>
            <person name="Chaudhuri R.R."/>
            <person name="La Ragione R."/>
            <person name="Hildebrand F."/>
            <person name="Pallen M.J."/>
        </authorList>
    </citation>
    <scope>NUCLEOTIDE SEQUENCE</scope>
    <source>
        <strain evidence="1">USAMLcec2-132</strain>
    </source>
</reference>
<accession>A0A9D2NKA0</accession>
<sequence>MQKKAAKIMICFRMLENVSGSLFEKNENIRLDADGSIQACEVRGRLCSRVRKADTCEVTENRKKKTTAFL</sequence>
<dbReference type="EMBL" id="DWWS01000066">
    <property type="protein sequence ID" value="HJC25480.1"/>
    <property type="molecule type" value="Genomic_DNA"/>
</dbReference>
<comment type="caution">
    <text evidence="1">The sequence shown here is derived from an EMBL/GenBank/DDBJ whole genome shotgun (WGS) entry which is preliminary data.</text>
</comment>
<evidence type="ECO:0000313" key="1">
    <source>
        <dbReference type="EMBL" id="HJC25480.1"/>
    </source>
</evidence>
<evidence type="ECO:0000313" key="2">
    <source>
        <dbReference type="Proteomes" id="UP000823891"/>
    </source>
</evidence>
<proteinExistence type="predicted"/>